<dbReference type="Proteomes" id="UP001221898">
    <property type="component" value="Unassembled WGS sequence"/>
</dbReference>
<accession>A0AAD7SZN0</accession>
<proteinExistence type="predicted"/>
<evidence type="ECO:0000313" key="2">
    <source>
        <dbReference type="Proteomes" id="UP001221898"/>
    </source>
</evidence>
<dbReference type="AlphaFoldDB" id="A0AAD7SZN0"/>
<comment type="caution">
    <text evidence="1">The sequence shown here is derived from an EMBL/GenBank/DDBJ whole genome shotgun (WGS) entry which is preliminary data.</text>
</comment>
<gene>
    <name evidence="1" type="ORF">AAFF_G00195200</name>
</gene>
<organism evidence="1 2">
    <name type="scientific">Aldrovandia affinis</name>
    <dbReference type="NCBI Taxonomy" id="143900"/>
    <lineage>
        <taxon>Eukaryota</taxon>
        <taxon>Metazoa</taxon>
        <taxon>Chordata</taxon>
        <taxon>Craniata</taxon>
        <taxon>Vertebrata</taxon>
        <taxon>Euteleostomi</taxon>
        <taxon>Actinopterygii</taxon>
        <taxon>Neopterygii</taxon>
        <taxon>Teleostei</taxon>
        <taxon>Notacanthiformes</taxon>
        <taxon>Halosauridae</taxon>
        <taxon>Aldrovandia</taxon>
    </lineage>
</organism>
<reference evidence="1" key="1">
    <citation type="journal article" date="2023" name="Science">
        <title>Genome structures resolve the early diversification of teleost fishes.</title>
        <authorList>
            <person name="Parey E."/>
            <person name="Louis A."/>
            <person name="Montfort J."/>
            <person name="Bouchez O."/>
            <person name="Roques C."/>
            <person name="Iampietro C."/>
            <person name="Lluch J."/>
            <person name="Castinel A."/>
            <person name="Donnadieu C."/>
            <person name="Desvignes T."/>
            <person name="Floi Bucao C."/>
            <person name="Jouanno E."/>
            <person name="Wen M."/>
            <person name="Mejri S."/>
            <person name="Dirks R."/>
            <person name="Jansen H."/>
            <person name="Henkel C."/>
            <person name="Chen W.J."/>
            <person name="Zahm M."/>
            <person name="Cabau C."/>
            <person name="Klopp C."/>
            <person name="Thompson A.W."/>
            <person name="Robinson-Rechavi M."/>
            <person name="Braasch I."/>
            <person name="Lecointre G."/>
            <person name="Bobe J."/>
            <person name="Postlethwait J.H."/>
            <person name="Berthelot C."/>
            <person name="Roest Crollius H."/>
            <person name="Guiguen Y."/>
        </authorList>
    </citation>
    <scope>NUCLEOTIDE SEQUENCE</scope>
    <source>
        <strain evidence="1">NC1722</strain>
    </source>
</reference>
<sequence>MTSQVIQLCLNNLPVHLSGLLKAERRGAMLQPRTQATEGRQMNVTVMSLPVLNRTPMKHIPQLIFLHDTEEKVNGSTGTPTRQIAFRQAPSLLTKQKHFLFQLLANTEQNRCLTQMLIVP</sequence>
<evidence type="ECO:0000313" key="1">
    <source>
        <dbReference type="EMBL" id="KAJ8410616.1"/>
    </source>
</evidence>
<keyword evidence="2" id="KW-1185">Reference proteome</keyword>
<protein>
    <submittedName>
        <fullName evidence="1">Uncharacterized protein</fullName>
    </submittedName>
</protein>
<name>A0AAD7SZN0_9TELE</name>
<dbReference type="EMBL" id="JAINUG010000026">
    <property type="protein sequence ID" value="KAJ8410616.1"/>
    <property type="molecule type" value="Genomic_DNA"/>
</dbReference>